<dbReference type="Proteomes" id="UP001152888">
    <property type="component" value="Unassembled WGS sequence"/>
</dbReference>
<keyword evidence="2" id="KW-1185">Reference proteome</keyword>
<protein>
    <submittedName>
        <fullName evidence="1">Uncharacterized protein</fullName>
    </submittedName>
</protein>
<accession>A0A9P0QB05</accession>
<evidence type="ECO:0000313" key="1">
    <source>
        <dbReference type="EMBL" id="CAH2016273.1"/>
    </source>
</evidence>
<dbReference type="EMBL" id="CAKOFQ010008857">
    <property type="protein sequence ID" value="CAH2016273.1"/>
    <property type="molecule type" value="Genomic_DNA"/>
</dbReference>
<reference evidence="1" key="1">
    <citation type="submission" date="2022-03" db="EMBL/GenBank/DDBJ databases">
        <authorList>
            <person name="Sayadi A."/>
        </authorList>
    </citation>
    <scope>NUCLEOTIDE SEQUENCE</scope>
</reference>
<name>A0A9P0QB05_ACAOB</name>
<proteinExistence type="predicted"/>
<gene>
    <name evidence="1" type="ORF">ACAOBT_LOCUS35261</name>
</gene>
<dbReference type="AlphaFoldDB" id="A0A9P0QB05"/>
<comment type="caution">
    <text evidence="1">The sequence shown here is derived from an EMBL/GenBank/DDBJ whole genome shotgun (WGS) entry which is preliminary data.</text>
</comment>
<sequence>MYQYVQRDIFQGSQATSKYFRGFSVRISITAGAHGCSKGPFTFYANEAYLDTPTKLEYDQLFYWINPFPMQDWV</sequence>
<evidence type="ECO:0000313" key="2">
    <source>
        <dbReference type="Proteomes" id="UP001152888"/>
    </source>
</evidence>
<organism evidence="1 2">
    <name type="scientific">Acanthoscelides obtectus</name>
    <name type="common">Bean weevil</name>
    <name type="synonym">Bruchus obtectus</name>
    <dbReference type="NCBI Taxonomy" id="200917"/>
    <lineage>
        <taxon>Eukaryota</taxon>
        <taxon>Metazoa</taxon>
        <taxon>Ecdysozoa</taxon>
        <taxon>Arthropoda</taxon>
        <taxon>Hexapoda</taxon>
        <taxon>Insecta</taxon>
        <taxon>Pterygota</taxon>
        <taxon>Neoptera</taxon>
        <taxon>Endopterygota</taxon>
        <taxon>Coleoptera</taxon>
        <taxon>Polyphaga</taxon>
        <taxon>Cucujiformia</taxon>
        <taxon>Chrysomeloidea</taxon>
        <taxon>Chrysomelidae</taxon>
        <taxon>Bruchinae</taxon>
        <taxon>Bruchini</taxon>
        <taxon>Acanthoscelides</taxon>
    </lineage>
</organism>